<dbReference type="AlphaFoldDB" id="A0A0K2U2W8"/>
<dbReference type="Gene3D" id="2.60.120.820">
    <property type="entry name" value="PHR domain"/>
    <property type="match status" value="1"/>
</dbReference>
<name>A0A0K2U2W8_LEPSM</name>
<evidence type="ECO:0000256" key="2">
    <source>
        <dbReference type="ARBA" id="ARBA00022490"/>
    </source>
</evidence>
<accession>A0A0K2U2W8</accession>
<evidence type="ECO:0000313" key="4">
    <source>
        <dbReference type="EMBL" id="CDW32287.1"/>
    </source>
</evidence>
<dbReference type="SUPFAM" id="SSF54695">
    <property type="entry name" value="POZ domain"/>
    <property type="match status" value="1"/>
</dbReference>
<keyword evidence="2" id="KW-0963">Cytoplasm</keyword>
<reference evidence="4" key="1">
    <citation type="submission" date="2014-05" db="EMBL/GenBank/DDBJ databases">
        <authorList>
            <person name="Chronopoulou M."/>
        </authorList>
    </citation>
    <scope>NUCLEOTIDE SEQUENCE</scope>
    <source>
        <tissue evidence="4">Whole organism</tissue>
    </source>
</reference>
<dbReference type="SMART" id="SM00225">
    <property type="entry name" value="BTB"/>
    <property type="match status" value="1"/>
</dbReference>
<organism evidence="4">
    <name type="scientific">Lepeophtheirus salmonis</name>
    <name type="common">Salmon louse</name>
    <name type="synonym">Caligus salmonis</name>
    <dbReference type="NCBI Taxonomy" id="72036"/>
    <lineage>
        <taxon>Eukaryota</taxon>
        <taxon>Metazoa</taxon>
        <taxon>Ecdysozoa</taxon>
        <taxon>Arthropoda</taxon>
        <taxon>Crustacea</taxon>
        <taxon>Multicrustacea</taxon>
        <taxon>Hexanauplia</taxon>
        <taxon>Copepoda</taxon>
        <taxon>Siphonostomatoida</taxon>
        <taxon>Caligidae</taxon>
        <taxon>Lepeophtheirus</taxon>
    </lineage>
</organism>
<dbReference type="InterPro" id="IPR000210">
    <property type="entry name" value="BTB/POZ_dom"/>
</dbReference>
<feature type="domain" description="BTB" evidence="3">
    <location>
        <begin position="27"/>
        <end position="102"/>
    </location>
</feature>
<proteinExistence type="predicted"/>
<dbReference type="InterPro" id="IPR011333">
    <property type="entry name" value="SKP1/BTB/POZ_sf"/>
</dbReference>
<dbReference type="Gene3D" id="3.30.710.10">
    <property type="entry name" value="Potassium Channel Kv1.1, Chain A"/>
    <property type="match status" value="1"/>
</dbReference>
<dbReference type="GO" id="GO:0005737">
    <property type="term" value="C:cytoplasm"/>
    <property type="evidence" value="ECO:0007669"/>
    <property type="project" value="UniProtKB-SubCell"/>
</dbReference>
<dbReference type="Pfam" id="PF00651">
    <property type="entry name" value="BTB"/>
    <property type="match status" value="1"/>
</dbReference>
<dbReference type="Pfam" id="PF08005">
    <property type="entry name" value="PHR"/>
    <property type="match status" value="1"/>
</dbReference>
<evidence type="ECO:0000259" key="3">
    <source>
        <dbReference type="PROSITE" id="PS50097"/>
    </source>
</evidence>
<dbReference type="Gene3D" id="1.25.40.420">
    <property type="match status" value="1"/>
</dbReference>
<dbReference type="PANTHER" id="PTHR45774:SF3">
    <property type="entry name" value="BTB (POZ) DOMAIN-CONTAINING 2B-RELATED"/>
    <property type="match status" value="1"/>
</dbReference>
<dbReference type="EMBL" id="HACA01014926">
    <property type="protein sequence ID" value="CDW32287.1"/>
    <property type="molecule type" value="Transcribed_RNA"/>
</dbReference>
<dbReference type="OrthoDB" id="45365at2759"/>
<dbReference type="PROSITE" id="PS50097">
    <property type="entry name" value="BTB"/>
    <property type="match status" value="1"/>
</dbReference>
<dbReference type="PANTHER" id="PTHR45774">
    <property type="entry name" value="BTB/POZ DOMAIN-CONTAINING"/>
    <property type="match status" value="1"/>
</dbReference>
<protein>
    <recommendedName>
        <fullName evidence="3">BTB domain-containing protein</fullName>
    </recommendedName>
</protein>
<sequence length="435" mass="49473">MSHFGISDPKATVSLRIKHLLESRLFSDVSFMVGGNKGVSPEKISAHKCILGSASPVFELMFNGDFKESKKEDIDIDVPDVSPSGFRDMLRWIYTNETILSLKDVCPLLYCAEKYDLSILKEKCISFMNRSPDEDFCHLFYQSKLHGIINLVPWIKESILALPNLTLLPDSVLKINDNEVLNEILSSNRLNADEVDVLKTALCWASSQTVDMKGDLREILGPALYSIRFPILSSSQFVDEVIPSRLLKNEEILDILNYISKSISSVSCNFSIQPRIRICERFEHHYEEYIDTLKHSITFAANKPIKVHAIAVHCPSEIGSKLTGSIHLENVNQIGVKRELVSKVFDIKYHPAYETTRIYFNEPITIKSKTYYAASIEYEKSSLKQRGWTGVFGRTKVLVDGTHFHFRDYPNSNDKCTNTHQGQIPSFCFSRLPFV</sequence>
<dbReference type="InterPro" id="IPR012983">
    <property type="entry name" value="PHR"/>
</dbReference>
<dbReference type="InterPro" id="IPR038648">
    <property type="entry name" value="PHR_sf"/>
</dbReference>
<comment type="subcellular location">
    <subcellularLocation>
        <location evidence="1">Cytoplasm</location>
    </subcellularLocation>
</comment>
<evidence type="ECO:0000256" key="1">
    <source>
        <dbReference type="ARBA" id="ARBA00004496"/>
    </source>
</evidence>